<evidence type="ECO:0000256" key="3">
    <source>
        <dbReference type="ARBA" id="ARBA00022989"/>
    </source>
</evidence>
<keyword evidence="7" id="KW-1185">Reference proteome</keyword>
<protein>
    <submittedName>
        <fullName evidence="6">Uncharacterized protein</fullName>
    </submittedName>
</protein>
<dbReference type="Proteomes" id="UP001498421">
    <property type="component" value="Unassembled WGS sequence"/>
</dbReference>
<name>A0ABR1HWK5_9HYPO</name>
<proteinExistence type="predicted"/>
<dbReference type="SUPFAM" id="SSF144083">
    <property type="entry name" value="Magnesium transport protein CorA, transmembrane region"/>
    <property type="match status" value="1"/>
</dbReference>
<keyword evidence="3 5" id="KW-1133">Transmembrane helix</keyword>
<gene>
    <name evidence="6" type="ORF">QQZ08_008004</name>
</gene>
<organism evidence="6 7">
    <name type="scientific">Neonectria magnoliae</name>
    <dbReference type="NCBI Taxonomy" id="2732573"/>
    <lineage>
        <taxon>Eukaryota</taxon>
        <taxon>Fungi</taxon>
        <taxon>Dikarya</taxon>
        <taxon>Ascomycota</taxon>
        <taxon>Pezizomycotina</taxon>
        <taxon>Sordariomycetes</taxon>
        <taxon>Hypocreomycetidae</taxon>
        <taxon>Hypocreales</taxon>
        <taxon>Nectriaceae</taxon>
        <taxon>Neonectria</taxon>
    </lineage>
</organism>
<keyword evidence="2 5" id="KW-0812">Transmembrane</keyword>
<dbReference type="Pfam" id="PF01544">
    <property type="entry name" value="CorA"/>
    <property type="match status" value="1"/>
</dbReference>
<evidence type="ECO:0000256" key="2">
    <source>
        <dbReference type="ARBA" id="ARBA00022692"/>
    </source>
</evidence>
<dbReference type="InterPro" id="IPR002523">
    <property type="entry name" value="MgTranspt_CorA/ZnTranspt_ZntB"/>
</dbReference>
<dbReference type="Gene3D" id="1.20.58.340">
    <property type="entry name" value="Magnesium transport protein CorA, transmembrane region"/>
    <property type="match status" value="1"/>
</dbReference>
<evidence type="ECO:0000313" key="7">
    <source>
        <dbReference type="Proteomes" id="UP001498421"/>
    </source>
</evidence>
<reference evidence="6 7" key="1">
    <citation type="journal article" date="2025" name="Microbiol. Resour. Announc.">
        <title>Draft genome sequences for Neonectria magnoliae and Neonectria punicea, canker pathogens of Liriodendron tulipifera and Acer saccharum in West Virginia.</title>
        <authorList>
            <person name="Petronek H.M."/>
            <person name="Kasson M.T."/>
            <person name="Metheny A.M."/>
            <person name="Stauder C.M."/>
            <person name="Lovett B."/>
            <person name="Lynch S.C."/>
            <person name="Garnas J.R."/>
            <person name="Kasson L.R."/>
            <person name="Stajich J.E."/>
        </authorList>
    </citation>
    <scope>NUCLEOTIDE SEQUENCE [LARGE SCALE GENOMIC DNA]</scope>
    <source>
        <strain evidence="6 7">NRRL 64651</strain>
    </source>
</reference>
<evidence type="ECO:0000256" key="4">
    <source>
        <dbReference type="ARBA" id="ARBA00023136"/>
    </source>
</evidence>
<feature type="transmembrane region" description="Helical" evidence="5">
    <location>
        <begin position="127"/>
        <end position="148"/>
    </location>
</feature>
<evidence type="ECO:0000313" key="6">
    <source>
        <dbReference type="EMBL" id="KAK7425563.1"/>
    </source>
</evidence>
<keyword evidence="4 5" id="KW-0472">Membrane</keyword>
<dbReference type="EMBL" id="JAZAVK010000080">
    <property type="protein sequence ID" value="KAK7425563.1"/>
    <property type="molecule type" value="Genomic_DNA"/>
</dbReference>
<sequence>MAVTLDILRANVECWAVNTSDLIRDMPSEWSLYEGSRSNQSLHITKIHTAAHHLENVLQYTYSSLLAAVEGKEDVDIQRLKAIGLEIDAKLEVVKIRLQHWRSQIDRMVNISSARTDEMQAESVKRLTLLAAIFLPISLASSLLSMSVRATDLGDLWYDYFGLASISMFLVALIYLCLRVWDEARVIELRALALIGSVE</sequence>
<evidence type="ECO:0000256" key="1">
    <source>
        <dbReference type="ARBA" id="ARBA00004141"/>
    </source>
</evidence>
<comment type="caution">
    <text evidence="6">The sequence shown here is derived from an EMBL/GenBank/DDBJ whole genome shotgun (WGS) entry which is preliminary data.</text>
</comment>
<comment type="subcellular location">
    <subcellularLocation>
        <location evidence="1">Membrane</location>
        <topology evidence="1">Multi-pass membrane protein</topology>
    </subcellularLocation>
</comment>
<dbReference type="InterPro" id="IPR045863">
    <property type="entry name" value="CorA_TM1_TM2"/>
</dbReference>
<feature type="transmembrane region" description="Helical" evidence="5">
    <location>
        <begin position="160"/>
        <end position="181"/>
    </location>
</feature>
<accession>A0ABR1HWK5</accession>
<evidence type="ECO:0000256" key="5">
    <source>
        <dbReference type="SAM" id="Phobius"/>
    </source>
</evidence>